<evidence type="ECO:0000313" key="2">
    <source>
        <dbReference type="Proteomes" id="UP000087171"/>
    </source>
</evidence>
<accession>A0A1S3EIA6</accession>
<feature type="region of interest" description="Disordered" evidence="1">
    <location>
        <begin position="1"/>
        <end position="108"/>
    </location>
</feature>
<keyword evidence="2" id="KW-1185">Reference proteome</keyword>
<evidence type="ECO:0000313" key="3">
    <source>
        <dbReference type="RefSeq" id="XP_012575143.1"/>
    </source>
</evidence>
<organism evidence="2 3">
    <name type="scientific">Cicer arietinum</name>
    <name type="common">Chickpea</name>
    <name type="synonym">Garbanzo</name>
    <dbReference type="NCBI Taxonomy" id="3827"/>
    <lineage>
        <taxon>Eukaryota</taxon>
        <taxon>Viridiplantae</taxon>
        <taxon>Streptophyta</taxon>
        <taxon>Embryophyta</taxon>
        <taxon>Tracheophyta</taxon>
        <taxon>Spermatophyta</taxon>
        <taxon>Magnoliopsida</taxon>
        <taxon>eudicotyledons</taxon>
        <taxon>Gunneridae</taxon>
        <taxon>Pentapetalae</taxon>
        <taxon>rosids</taxon>
        <taxon>fabids</taxon>
        <taxon>Fabales</taxon>
        <taxon>Fabaceae</taxon>
        <taxon>Papilionoideae</taxon>
        <taxon>50 kb inversion clade</taxon>
        <taxon>NPAAA clade</taxon>
        <taxon>Hologalegina</taxon>
        <taxon>IRL clade</taxon>
        <taxon>Cicereae</taxon>
        <taxon>Cicer</taxon>
    </lineage>
</organism>
<proteinExistence type="predicted"/>
<dbReference type="Proteomes" id="UP000087171">
    <property type="component" value="Unplaced"/>
</dbReference>
<feature type="region of interest" description="Disordered" evidence="1">
    <location>
        <begin position="141"/>
        <end position="174"/>
    </location>
</feature>
<dbReference type="AlphaFoldDB" id="A0A1S3EIA6"/>
<protein>
    <submittedName>
        <fullName evidence="3">Flocculation protein FLO11-like</fullName>
    </submittedName>
</protein>
<sequence>MRIDLPEQTPTSRTHKNSSSTSQTTSKKKKTSCSPYPNPQSKPIKDPSPQVTASSPSLPTARTPTPSFESADSTLPQSPKFSKNPSTHTAAPSVEDAFEDNPLPRIEDGEDLFFDRNISYDHPSLKSLLENVPAEISSFPTQVSLNSSPLSPKSAPFSSGPNLEEHSQPLPEVPVHFSSFDSLLATQFDNSSKDKAGSLHNKSASGESKPNKKSVGNLNNKQLKLLTTIRKDQKKLQANFSHIQNTIA</sequence>
<feature type="compositionally biased region" description="Polar residues" evidence="1">
    <location>
        <begin position="141"/>
        <end position="161"/>
    </location>
</feature>
<name>A0A1S3EIA6_CICAR</name>
<feature type="compositionally biased region" description="Polar residues" evidence="1">
    <location>
        <begin position="49"/>
        <end position="90"/>
    </location>
</feature>
<feature type="region of interest" description="Disordered" evidence="1">
    <location>
        <begin position="191"/>
        <end position="220"/>
    </location>
</feature>
<reference evidence="3" key="1">
    <citation type="submission" date="2025-08" db="UniProtKB">
        <authorList>
            <consortium name="RefSeq"/>
        </authorList>
    </citation>
    <scope>IDENTIFICATION</scope>
    <source>
        <tissue evidence="3">Etiolated seedlings</tissue>
    </source>
</reference>
<dbReference type="RefSeq" id="XP_012575143.1">
    <property type="nucleotide sequence ID" value="XM_012719689.1"/>
</dbReference>
<evidence type="ECO:0000256" key="1">
    <source>
        <dbReference type="SAM" id="MobiDB-lite"/>
    </source>
</evidence>
<gene>
    <name evidence="3" type="primary">LOC105852885</name>
</gene>